<comment type="caution">
    <text evidence="12">Lacks conserved residue(s) required for the propagation of feature annotation.</text>
</comment>
<comment type="catalytic activity">
    <reaction evidence="11 12">
        <text>L-histidinol phosphate + H2O = L-histidinol + phosphate</text>
        <dbReference type="Rhea" id="RHEA:14465"/>
        <dbReference type="ChEBI" id="CHEBI:15377"/>
        <dbReference type="ChEBI" id="CHEBI:43474"/>
        <dbReference type="ChEBI" id="CHEBI:57699"/>
        <dbReference type="ChEBI" id="CHEBI:57980"/>
        <dbReference type="EC" id="3.1.3.15"/>
    </reaction>
</comment>
<dbReference type="PROSITE" id="PS00955">
    <property type="entry name" value="IGP_DEHYDRATASE_2"/>
    <property type="match status" value="1"/>
</dbReference>
<dbReference type="InterPro" id="IPR020566">
    <property type="entry name" value="His_synth_bifunc_HisB"/>
</dbReference>
<dbReference type="FunFam" id="3.30.230.40:FF:000001">
    <property type="entry name" value="Imidazoleglycerol-phosphate dehydratase HisB"/>
    <property type="match status" value="1"/>
</dbReference>
<dbReference type="EMBL" id="QRKC01000002">
    <property type="protein sequence ID" value="RHH78606.1"/>
    <property type="molecule type" value="Genomic_DNA"/>
</dbReference>
<evidence type="ECO:0000313" key="13">
    <source>
        <dbReference type="EMBL" id="RGZ44971.1"/>
    </source>
</evidence>
<comment type="similarity">
    <text evidence="12">In the N-terminal section; belongs to the histidinol-phosphatase family.</text>
</comment>
<dbReference type="NCBIfam" id="NF002114">
    <property type="entry name" value="PRK00951.2-4"/>
    <property type="match status" value="1"/>
</dbReference>
<keyword evidence="7 12" id="KW-0460">Magnesium</keyword>
<feature type="binding site" evidence="12">
    <location>
        <position position="129"/>
    </location>
    <ligand>
        <name>Mg(2+)</name>
        <dbReference type="ChEBI" id="CHEBI:18420"/>
    </ligand>
</feature>
<evidence type="ECO:0000256" key="5">
    <source>
        <dbReference type="ARBA" id="ARBA00022723"/>
    </source>
</evidence>
<evidence type="ECO:0000256" key="11">
    <source>
        <dbReference type="ARBA" id="ARBA00049158"/>
    </source>
</evidence>
<dbReference type="InterPro" id="IPR006549">
    <property type="entry name" value="HAD-SF_hydro_IIIA"/>
</dbReference>
<evidence type="ECO:0000256" key="6">
    <source>
        <dbReference type="ARBA" id="ARBA00022801"/>
    </source>
</evidence>
<dbReference type="AlphaFoldDB" id="A0A3R5ZYH4"/>
<name>A0A3R5ZYH4_9BACT</name>
<dbReference type="InterPro" id="IPR000807">
    <property type="entry name" value="ImidazoleglycerolP_deHydtase"/>
</dbReference>
<feature type="binding site" evidence="12">
    <location>
        <position position="10"/>
    </location>
    <ligand>
        <name>Mg(2+)</name>
        <dbReference type="ChEBI" id="CHEBI:18420"/>
    </ligand>
</feature>
<gene>
    <name evidence="12" type="primary">hisB</name>
    <name evidence="14" type="ORF">DW191_08070</name>
    <name evidence="13" type="ORF">DW986_15775</name>
</gene>
<comment type="pathway">
    <text evidence="2 12">Amino-acid biosynthesis; L-histidine biosynthesis; L-histidine from 5-phospho-alpha-D-ribose 1-diphosphate: step 6/9.</text>
</comment>
<dbReference type="SUPFAM" id="SSF54211">
    <property type="entry name" value="Ribosomal protein S5 domain 2-like"/>
    <property type="match status" value="2"/>
</dbReference>
<feature type="binding site" evidence="12">
    <location>
        <position position="8"/>
    </location>
    <ligand>
        <name>Mg(2+)</name>
        <dbReference type="ChEBI" id="CHEBI:18420"/>
    </ligand>
</feature>
<dbReference type="GO" id="GO:0000105">
    <property type="term" value="P:L-histidine biosynthetic process"/>
    <property type="evidence" value="ECO:0007669"/>
    <property type="project" value="UniProtKB-UniRule"/>
</dbReference>
<dbReference type="NCBIfam" id="TIGR01662">
    <property type="entry name" value="HAD-SF-IIIA"/>
    <property type="match status" value="1"/>
</dbReference>
<feature type="active site" description="Nucleophile" evidence="12">
    <location>
        <position position="8"/>
    </location>
</feature>
<dbReference type="Gene3D" id="3.30.230.40">
    <property type="entry name" value="Imidazole glycerol phosphate dehydratase, domain 1"/>
    <property type="match status" value="2"/>
</dbReference>
<evidence type="ECO:0000313" key="15">
    <source>
        <dbReference type="Proteomes" id="UP000283732"/>
    </source>
</evidence>
<comment type="catalytic activity">
    <reaction evidence="12">
        <text>D-erythro-1-(imidazol-4-yl)glycerol 3-phosphate = 3-(imidazol-4-yl)-2-oxopropyl phosphate + H2O</text>
        <dbReference type="Rhea" id="RHEA:11040"/>
        <dbReference type="ChEBI" id="CHEBI:15377"/>
        <dbReference type="ChEBI" id="CHEBI:57766"/>
        <dbReference type="ChEBI" id="CHEBI:58278"/>
        <dbReference type="EC" id="4.2.1.19"/>
    </reaction>
</comment>
<dbReference type="NCBIfam" id="TIGR01656">
    <property type="entry name" value="Histidinol-ppas"/>
    <property type="match status" value="1"/>
</dbReference>
<dbReference type="InterPro" id="IPR020565">
    <property type="entry name" value="ImidazoleglycerP_deHydtase_CS"/>
</dbReference>
<dbReference type="Proteomes" id="UP000285173">
    <property type="component" value="Unassembled WGS sequence"/>
</dbReference>
<comment type="pathway">
    <text evidence="12">Amino-acid biosynthesis; L-histidine biosynthesis; L-histidine from 5-phospho-alpha-D-ribose 1-diphosphate: step 8/9.</text>
</comment>
<dbReference type="InterPro" id="IPR023214">
    <property type="entry name" value="HAD_sf"/>
</dbReference>
<dbReference type="UniPathway" id="UPA00031">
    <property type="reaction ID" value="UER00011"/>
</dbReference>
<dbReference type="GO" id="GO:0005737">
    <property type="term" value="C:cytoplasm"/>
    <property type="evidence" value="ECO:0007669"/>
    <property type="project" value="UniProtKB-SubCell"/>
</dbReference>
<sequence length="375" mass="42852">MKRALFIDRDGTLVIEPPVDYQLDSLEKLVFYPKVFRNLYFIRKQLDFEFVMVTNQDGLGTDSFPEDTFWPAHDKMLKTLEGEGIRFDDILIDRSFPEENSPNRKPRTGMLGRYLSGEYDLANSYVIGDRLTDMQLAANLGAKGIWLRPDDDEARQLLTENTAISPILITDDWDRITEYLFAGERQATIRRTTKETDIFVEVNLDGHGRTEISTGLGFFDHMLDQIGKHSGIDLTVRVKGDLEVDEHHTIEDTAIALGEALLKALGDKRGIERYGYCLPMDDCLCSVALDFGGRPWLVWDAAFHREKVGDMPTEMFLHFFKSLSDTARMNLNIKAEGTNEHHKIEGIFKALARSIKMAIRRDIYRYELPSTKGAL</sequence>
<evidence type="ECO:0000256" key="8">
    <source>
        <dbReference type="ARBA" id="ARBA00023102"/>
    </source>
</evidence>
<comment type="subcellular location">
    <subcellularLocation>
        <location evidence="12">Cytoplasm</location>
    </subcellularLocation>
</comment>
<evidence type="ECO:0000256" key="2">
    <source>
        <dbReference type="ARBA" id="ARBA00005047"/>
    </source>
</evidence>
<keyword evidence="4 12" id="KW-0028">Amino-acid biosynthesis</keyword>
<dbReference type="PROSITE" id="PS00954">
    <property type="entry name" value="IGP_DEHYDRATASE_1"/>
    <property type="match status" value="1"/>
</dbReference>
<comment type="similarity">
    <text evidence="12">In the C-terminal section; belongs to the imidazoleglycerol-phosphate dehydratase family.</text>
</comment>
<dbReference type="HAMAP" id="MF_01022">
    <property type="entry name" value="Bifunc_HisB"/>
    <property type="match status" value="1"/>
</dbReference>
<dbReference type="InterPro" id="IPR036412">
    <property type="entry name" value="HAD-like_sf"/>
</dbReference>
<feature type="region of interest" description="Histidinol-phosphatase" evidence="12">
    <location>
        <begin position="1"/>
        <end position="184"/>
    </location>
</feature>
<dbReference type="InterPro" id="IPR038494">
    <property type="entry name" value="IGPD_sf"/>
</dbReference>
<keyword evidence="5 12" id="KW-0479">Metal-binding</keyword>
<dbReference type="RefSeq" id="WP_122203498.1">
    <property type="nucleotide sequence ID" value="NZ_QRKC01000002.1"/>
</dbReference>
<accession>A0A3R5ZYH4</accession>
<dbReference type="Proteomes" id="UP000283732">
    <property type="component" value="Unassembled WGS sequence"/>
</dbReference>
<keyword evidence="8 12" id="KW-0368">Histidine biosynthesis</keyword>
<evidence type="ECO:0000313" key="14">
    <source>
        <dbReference type="EMBL" id="RHH78606.1"/>
    </source>
</evidence>
<dbReference type="CDD" id="cd07914">
    <property type="entry name" value="IGPD"/>
    <property type="match status" value="1"/>
</dbReference>
<keyword evidence="6 12" id="KW-0378">Hydrolase</keyword>
<dbReference type="EMBL" id="QSEF01000024">
    <property type="protein sequence ID" value="RGZ44971.1"/>
    <property type="molecule type" value="Genomic_DNA"/>
</dbReference>
<evidence type="ECO:0000256" key="9">
    <source>
        <dbReference type="ARBA" id="ARBA00023239"/>
    </source>
</evidence>
<dbReference type="GO" id="GO:0046872">
    <property type="term" value="F:metal ion binding"/>
    <property type="evidence" value="ECO:0007669"/>
    <property type="project" value="UniProtKB-KW"/>
</dbReference>
<dbReference type="Pfam" id="PF00475">
    <property type="entry name" value="IGPD"/>
    <property type="match status" value="1"/>
</dbReference>
<dbReference type="FunFam" id="3.30.230.40:FF:000003">
    <property type="entry name" value="Imidazoleglycerol-phosphate dehydratase HisB"/>
    <property type="match status" value="1"/>
</dbReference>
<evidence type="ECO:0000256" key="3">
    <source>
        <dbReference type="ARBA" id="ARBA00022490"/>
    </source>
</evidence>
<keyword evidence="9 12" id="KW-0456">Lyase</keyword>
<evidence type="ECO:0000256" key="10">
    <source>
        <dbReference type="ARBA" id="ARBA00023268"/>
    </source>
</evidence>
<feature type="active site" description="Proton donor" evidence="12">
    <location>
        <position position="10"/>
    </location>
</feature>
<comment type="cofactor">
    <cofactor evidence="1 12">
        <name>Mg(2+)</name>
        <dbReference type="ChEBI" id="CHEBI:18420"/>
    </cofactor>
</comment>
<dbReference type="GO" id="GO:0004401">
    <property type="term" value="F:histidinol-phosphatase activity"/>
    <property type="evidence" value="ECO:0007669"/>
    <property type="project" value="UniProtKB-UniRule"/>
</dbReference>
<dbReference type="InterPro" id="IPR006543">
    <property type="entry name" value="Histidinol-phos"/>
</dbReference>
<comment type="caution">
    <text evidence="13">The sequence shown here is derived from an EMBL/GenBank/DDBJ whole genome shotgun (WGS) entry which is preliminary data.</text>
</comment>
<dbReference type="InterPro" id="IPR020568">
    <property type="entry name" value="Ribosomal_Su5_D2-typ_SF"/>
</dbReference>
<evidence type="ECO:0000256" key="12">
    <source>
        <dbReference type="HAMAP-Rule" id="MF_01022"/>
    </source>
</evidence>
<dbReference type="EC" id="4.2.1.19" evidence="12"/>
<dbReference type="PANTHER" id="PTHR23133">
    <property type="entry name" value="IMIDAZOLEGLYCEROL-PHOSPHATE DEHYDRATASE HIS7"/>
    <property type="match status" value="1"/>
</dbReference>
<dbReference type="EC" id="3.1.3.15" evidence="12"/>
<keyword evidence="3 12" id="KW-0963">Cytoplasm</keyword>
<protein>
    <recommendedName>
        <fullName evidence="12">Histidine biosynthesis bifunctional protein HisB</fullName>
    </recommendedName>
    <domain>
        <recommendedName>
            <fullName evidence="12">Histidinol-phosphatase</fullName>
            <ecNumber evidence="12">3.1.3.15</ecNumber>
        </recommendedName>
    </domain>
    <domain>
        <recommendedName>
            <fullName evidence="12">Imidazoleglycerol-phosphate dehydratase</fullName>
            <shortName evidence="12">IGPD</shortName>
            <ecNumber evidence="12">4.2.1.19</ecNumber>
        </recommendedName>
    </domain>
</protein>
<keyword evidence="10 12" id="KW-0511">Multifunctional enzyme</keyword>
<dbReference type="SUPFAM" id="SSF56784">
    <property type="entry name" value="HAD-like"/>
    <property type="match status" value="1"/>
</dbReference>
<dbReference type="NCBIfam" id="NF002111">
    <property type="entry name" value="PRK00951.2-1"/>
    <property type="match status" value="1"/>
</dbReference>
<dbReference type="PANTHER" id="PTHR23133:SF2">
    <property type="entry name" value="IMIDAZOLEGLYCEROL-PHOSPHATE DEHYDRATASE"/>
    <property type="match status" value="1"/>
</dbReference>
<organism evidence="13 16">
    <name type="scientific">Parabacteroides merdae</name>
    <dbReference type="NCBI Taxonomy" id="46503"/>
    <lineage>
        <taxon>Bacteria</taxon>
        <taxon>Pseudomonadati</taxon>
        <taxon>Bacteroidota</taxon>
        <taxon>Bacteroidia</taxon>
        <taxon>Bacteroidales</taxon>
        <taxon>Tannerellaceae</taxon>
        <taxon>Parabacteroides</taxon>
    </lineage>
</organism>
<dbReference type="HAMAP" id="MF_00076">
    <property type="entry name" value="HisB"/>
    <property type="match status" value="1"/>
</dbReference>
<evidence type="ECO:0000256" key="7">
    <source>
        <dbReference type="ARBA" id="ARBA00022842"/>
    </source>
</evidence>
<dbReference type="Gene3D" id="3.40.50.1000">
    <property type="entry name" value="HAD superfamily/HAD-like"/>
    <property type="match status" value="1"/>
</dbReference>
<feature type="region of interest" description="Imidazoleglycerol-phosphate dehydratase" evidence="12">
    <location>
        <begin position="185"/>
        <end position="375"/>
    </location>
</feature>
<evidence type="ECO:0000256" key="4">
    <source>
        <dbReference type="ARBA" id="ARBA00022605"/>
    </source>
</evidence>
<evidence type="ECO:0000313" key="16">
    <source>
        <dbReference type="Proteomes" id="UP000285173"/>
    </source>
</evidence>
<proteinExistence type="inferred from homology"/>
<dbReference type="NCBIfam" id="TIGR01261">
    <property type="entry name" value="hisB_Nterm"/>
    <property type="match status" value="1"/>
</dbReference>
<evidence type="ECO:0000256" key="1">
    <source>
        <dbReference type="ARBA" id="ARBA00001946"/>
    </source>
</evidence>
<dbReference type="GO" id="GO:0004424">
    <property type="term" value="F:imidazoleglycerol-phosphate dehydratase activity"/>
    <property type="evidence" value="ECO:0007669"/>
    <property type="project" value="UniProtKB-UniRule"/>
</dbReference>
<reference evidence="15 16" key="1">
    <citation type="submission" date="2018-08" db="EMBL/GenBank/DDBJ databases">
        <title>A genome reference for cultivated species of the human gut microbiota.</title>
        <authorList>
            <person name="Zou Y."/>
            <person name="Xue W."/>
            <person name="Luo G."/>
        </authorList>
    </citation>
    <scope>NUCLEOTIDE SEQUENCE [LARGE SCALE GENOMIC DNA]</scope>
    <source>
        <strain evidence="14 15">AM16-50</strain>
        <strain evidence="13 16">AM50-15</strain>
    </source>
</reference>
<dbReference type="Pfam" id="PF13242">
    <property type="entry name" value="Hydrolase_like"/>
    <property type="match status" value="1"/>
</dbReference>
<dbReference type="InterPro" id="IPR005954">
    <property type="entry name" value="HisB_N"/>
</dbReference>
<dbReference type="NCBIfam" id="NF003937">
    <property type="entry name" value="PRK05446.1"/>
    <property type="match status" value="1"/>
</dbReference>